<dbReference type="STRING" id="1003232.J9D9B1"/>
<gene>
    <name evidence="1" type="ORF">EDEG_04242</name>
</gene>
<dbReference type="VEuPathDB" id="MicrosporidiaDB:EDEG_04242"/>
<reference evidence="2" key="2">
    <citation type="submission" date="2015-07" db="EMBL/GenBank/DDBJ databases">
        <title>Contrasting host-pathogen interactions and genome evolution in two generalist and specialist microsporidian pathogens of mosquitoes.</title>
        <authorList>
            <consortium name="The Broad Institute Genomics Platform"/>
            <consortium name="The Broad Institute Genome Sequencing Center for Infectious Disease"/>
            <person name="Cuomo C.A."/>
            <person name="Sanscrainte N.D."/>
            <person name="Goldberg J.M."/>
            <person name="Heiman D."/>
            <person name="Young S."/>
            <person name="Zeng Q."/>
            <person name="Becnel J.J."/>
            <person name="Birren B.W."/>
        </authorList>
    </citation>
    <scope>NUCLEOTIDE SEQUENCE [LARGE SCALE GENOMIC DNA]</scope>
    <source>
        <strain evidence="2">USNM 41457</strain>
    </source>
</reference>
<evidence type="ECO:0000313" key="1">
    <source>
        <dbReference type="EMBL" id="EJW04366.1"/>
    </source>
</evidence>
<dbReference type="AlphaFoldDB" id="J9D9B1"/>
<dbReference type="HOGENOM" id="CLU_1558963_0_0_1"/>
<dbReference type="EMBL" id="AFBI03001182">
    <property type="protein sequence ID" value="EJW04366.1"/>
    <property type="molecule type" value="Genomic_DNA"/>
</dbReference>
<accession>J9D9B1</accession>
<dbReference type="Proteomes" id="UP000003163">
    <property type="component" value="Unassembled WGS sequence"/>
</dbReference>
<dbReference type="OrthoDB" id="2193419at2759"/>
<evidence type="ECO:0000313" key="2">
    <source>
        <dbReference type="Proteomes" id="UP000003163"/>
    </source>
</evidence>
<proteinExistence type="predicted"/>
<name>J9D9B1_EDHAE</name>
<reference evidence="1 2" key="1">
    <citation type="submission" date="2011-08" db="EMBL/GenBank/DDBJ databases">
        <authorList>
            <person name="Liu Z.J."/>
            <person name="Shi F.L."/>
            <person name="Lu J.Q."/>
            <person name="Li M."/>
            <person name="Wang Z.L."/>
        </authorList>
    </citation>
    <scope>NUCLEOTIDE SEQUENCE [LARGE SCALE GENOMIC DNA]</scope>
    <source>
        <strain evidence="1 2">USNM 41457</strain>
    </source>
</reference>
<comment type="caution">
    <text evidence="1">The sequence shown here is derived from an EMBL/GenBank/DDBJ whole genome shotgun (WGS) entry which is preliminary data.</text>
</comment>
<organism evidence="1 2">
    <name type="scientific">Edhazardia aedis (strain USNM 41457)</name>
    <name type="common">Microsporidian parasite</name>
    <dbReference type="NCBI Taxonomy" id="1003232"/>
    <lineage>
        <taxon>Eukaryota</taxon>
        <taxon>Fungi</taxon>
        <taxon>Fungi incertae sedis</taxon>
        <taxon>Microsporidia</taxon>
        <taxon>Edhazardia</taxon>
    </lineage>
</organism>
<feature type="non-terminal residue" evidence="1">
    <location>
        <position position="1"/>
    </location>
</feature>
<dbReference type="InParanoid" id="J9D9B1"/>
<protein>
    <submittedName>
        <fullName evidence="1">Uncharacterized protein</fullName>
    </submittedName>
</protein>
<keyword evidence="2" id="KW-1185">Reference proteome</keyword>
<sequence>HLNTLYCESYPDPTIVYPDIGPTSNVIYSSRSEVFNEVQNFLQSSLSSVQNVINNYVANVAPQFTVQIDQGNETIKNNPKNLFAEATADFTTYINAILLTAITNTSKNISEADIVLISDFQAQMSIASAQIQDILSVVSSSTVESINAIVSYDYNFGRYCKYIFNNFTINIS</sequence>